<keyword evidence="3" id="KW-1185">Reference proteome</keyword>
<comment type="caution">
    <text evidence="2">The sequence shown here is derived from an EMBL/GenBank/DDBJ whole genome shotgun (WGS) entry which is preliminary data.</text>
</comment>
<evidence type="ECO:0000313" key="3">
    <source>
        <dbReference type="Proteomes" id="UP001183648"/>
    </source>
</evidence>
<dbReference type="EMBL" id="JAVDYG010000001">
    <property type="protein sequence ID" value="MDR7363033.1"/>
    <property type="molecule type" value="Genomic_DNA"/>
</dbReference>
<evidence type="ECO:0000313" key="2">
    <source>
        <dbReference type="EMBL" id="MDR7363033.1"/>
    </source>
</evidence>
<keyword evidence="1" id="KW-0812">Transmembrane</keyword>
<feature type="transmembrane region" description="Helical" evidence="1">
    <location>
        <begin position="137"/>
        <end position="159"/>
    </location>
</feature>
<reference evidence="2 3" key="1">
    <citation type="submission" date="2023-07" db="EMBL/GenBank/DDBJ databases">
        <title>Sequencing the genomes of 1000 actinobacteria strains.</title>
        <authorList>
            <person name="Klenk H.-P."/>
        </authorList>
    </citation>
    <scope>NUCLEOTIDE SEQUENCE [LARGE SCALE GENOMIC DNA]</scope>
    <source>
        <strain evidence="2 3">DSM 19426</strain>
    </source>
</reference>
<keyword evidence="1" id="KW-1133">Transmembrane helix</keyword>
<feature type="transmembrane region" description="Helical" evidence="1">
    <location>
        <begin position="85"/>
        <end position="109"/>
    </location>
</feature>
<dbReference type="Proteomes" id="UP001183648">
    <property type="component" value="Unassembled WGS sequence"/>
</dbReference>
<feature type="transmembrane region" description="Helical" evidence="1">
    <location>
        <begin position="171"/>
        <end position="200"/>
    </location>
</feature>
<organism evidence="2 3">
    <name type="scientific">Nocardioides marmoribigeumensis</name>
    <dbReference type="NCBI Taxonomy" id="433649"/>
    <lineage>
        <taxon>Bacteria</taxon>
        <taxon>Bacillati</taxon>
        <taxon>Actinomycetota</taxon>
        <taxon>Actinomycetes</taxon>
        <taxon>Propionibacteriales</taxon>
        <taxon>Nocardioidaceae</taxon>
        <taxon>Nocardioides</taxon>
    </lineage>
</organism>
<feature type="transmembrane region" description="Helical" evidence="1">
    <location>
        <begin position="52"/>
        <end position="76"/>
    </location>
</feature>
<dbReference type="RefSeq" id="WP_310302906.1">
    <property type="nucleotide sequence ID" value="NZ_BAAAPS010000013.1"/>
</dbReference>
<evidence type="ECO:0000256" key="1">
    <source>
        <dbReference type="SAM" id="Phobius"/>
    </source>
</evidence>
<protein>
    <submittedName>
        <fullName evidence="2">Uncharacterized protein</fullName>
    </submittedName>
</protein>
<accession>A0ABU2BX99</accession>
<proteinExistence type="predicted"/>
<gene>
    <name evidence="2" type="ORF">J2S63_002586</name>
</gene>
<keyword evidence="1" id="KW-0472">Membrane</keyword>
<name>A0ABU2BX99_9ACTN</name>
<sequence>MTNSTLLRFSAAGLLVGALVLSLGDLLRRTVDSATGSSPTAIAASAHDHAGVWLTAGVLSALAPVLLIPGVCALVATTRGRGSRVVAVGGALVVVGLVASAGHAVAYYAPFALYGRAATDAATIQALDDASEAYPMLVGLIVAFVVGLTIGMITLLVGLRRARRVPVWAPIAAVVFAAAGSSSSVAMGVLGIVAALAAFLPAARSLTAPTVRTVNA</sequence>